<keyword evidence="2" id="KW-1185">Reference proteome</keyword>
<sequence>MFNSERGYFHVQPFKVERIDLFITFLCFYTPRNFGSHDSVDPLFTHPQRYSLSNSTVHASNIIGMVPGSFRYSSGYPNTPIWSSCSFSFSFQVSSCQSTTSTFT</sequence>
<protein>
    <submittedName>
        <fullName evidence="1">Uncharacterized protein</fullName>
    </submittedName>
</protein>
<proteinExistence type="predicted"/>
<dbReference type="Proteomes" id="UP001152607">
    <property type="component" value="Unassembled WGS sequence"/>
</dbReference>
<name>A0A9W4UTY6_9PLEO</name>
<dbReference type="EMBL" id="CAOQHR010000011">
    <property type="protein sequence ID" value="CAI6340916.1"/>
    <property type="molecule type" value="Genomic_DNA"/>
</dbReference>
<dbReference type="AlphaFoldDB" id="A0A9W4UTY6"/>
<gene>
    <name evidence="1" type="ORF">PDIGIT_LOCUS14102</name>
</gene>
<accession>A0A9W4UTY6</accession>
<comment type="caution">
    <text evidence="1">The sequence shown here is derived from an EMBL/GenBank/DDBJ whole genome shotgun (WGS) entry which is preliminary data.</text>
</comment>
<organism evidence="1 2">
    <name type="scientific">Periconia digitata</name>
    <dbReference type="NCBI Taxonomy" id="1303443"/>
    <lineage>
        <taxon>Eukaryota</taxon>
        <taxon>Fungi</taxon>
        <taxon>Dikarya</taxon>
        <taxon>Ascomycota</taxon>
        <taxon>Pezizomycotina</taxon>
        <taxon>Dothideomycetes</taxon>
        <taxon>Pleosporomycetidae</taxon>
        <taxon>Pleosporales</taxon>
        <taxon>Massarineae</taxon>
        <taxon>Periconiaceae</taxon>
        <taxon>Periconia</taxon>
    </lineage>
</organism>
<evidence type="ECO:0000313" key="1">
    <source>
        <dbReference type="EMBL" id="CAI6340916.1"/>
    </source>
</evidence>
<reference evidence="1" key="1">
    <citation type="submission" date="2023-01" db="EMBL/GenBank/DDBJ databases">
        <authorList>
            <person name="Van Ghelder C."/>
            <person name="Rancurel C."/>
        </authorList>
    </citation>
    <scope>NUCLEOTIDE SEQUENCE</scope>
    <source>
        <strain evidence="1">CNCM I-4278</strain>
    </source>
</reference>
<evidence type="ECO:0000313" key="2">
    <source>
        <dbReference type="Proteomes" id="UP001152607"/>
    </source>
</evidence>